<dbReference type="InterPro" id="IPR009057">
    <property type="entry name" value="Homeodomain-like_sf"/>
</dbReference>
<dbReference type="PANTHER" id="PTHR46796">
    <property type="entry name" value="HTH-TYPE TRANSCRIPTIONAL ACTIVATOR RHAS-RELATED"/>
    <property type="match status" value="1"/>
</dbReference>
<keyword evidence="2" id="KW-0238">DNA-binding</keyword>
<dbReference type="SUPFAM" id="SSF46689">
    <property type="entry name" value="Homeodomain-like"/>
    <property type="match status" value="2"/>
</dbReference>
<dbReference type="EMBL" id="JBHTKN010000001">
    <property type="protein sequence ID" value="MFD1040994.1"/>
    <property type="molecule type" value="Genomic_DNA"/>
</dbReference>
<keyword evidence="6" id="KW-1185">Reference proteome</keyword>
<keyword evidence="1" id="KW-0805">Transcription regulation</keyword>
<evidence type="ECO:0000256" key="2">
    <source>
        <dbReference type="ARBA" id="ARBA00023125"/>
    </source>
</evidence>
<evidence type="ECO:0000313" key="6">
    <source>
        <dbReference type="Proteomes" id="UP001597033"/>
    </source>
</evidence>
<dbReference type="PROSITE" id="PS01124">
    <property type="entry name" value="HTH_ARAC_FAMILY_2"/>
    <property type="match status" value="1"/>
</dbReference>
<evidence type="ECO:0000256" key="3">
    <source>
        <dbReference type="ARBA" id="ARBA00023163"/>
    </source>
</evidence>
<dbReference type="Gene3D" id="1.10.10.60">
    <property type="entry name" value="Homeodomain-like"/>
    <property type="match status" value="2"/>
</dbReference>
<dbReference type="InterPro" id="IPR018060">
    <property type="entry name" value="HTH_AraC"/>
</dbReference>
<accession>A0ABW3LUJ4</accession>
<dbReference type="SMART" id="SM00342">
    <property type="entry name" value="HTH_ARAC"/>
    <property type="match status" value="1"/>
</dbReference>
<comment type="caution">
    <text evidence="5">The sequence shown here is derived from an EMBL/GenBank/DDBJ whole genome shotgun (WGS) entry which is preliminary data.</text>
</comment>
<dbReference type="InterPro" id="IPR050204">
    <property type="entry name" value="AraC_XylS_family_regulators"/>
</dbReference>
<sequence length="277" mass="30027">MVDRLAALLERFPVSAQLFNAGALCGINLLDADGVHGQLHLVRRGPLEVSHGGAPVRIDEPSLLLYPRPLSHRFSSDPEQGADMACANLRFEGGTGNPVAAALPSFVCLPLSALDGCQPVLDLLFEEAFERRCGRQAMIDRLFEVVMIQLLRHLMERGEVAGGLLSGLSHPRLRHALVAMHEAPTREWTLEDLAATCGMSRSVFAASFREAVGRTPGQYLLGWRVGLAQQALRRGRPLKVVADEVGYGSEAALSRAFKAHCGLSPRAWKQQHAAEAA</sequence>
<dbReference type="PANTHER" id="PTHR46796:SF13">
    <property type="entry name" value="HTH-TYPE TRANSCRIPTIONAL ACTIVATOR RHAS"/>
    <property type="match status" value="1"/>
</dbReference>
<dbReference type="InterPro" id="IPR018062">
    <property type="entry name" value="HTH_AraC-typ_CS"/>
</dbReference>
<gene>
    <name evidence="5" type="ORF">ACFQ2N_01350</name>
</gene>
<dbReference type="Proteomes" id="UP001597033">
    <property type="component" value="Unassembled WGS sequence"/>
</dbReference>
<proteinExistence type="predicted"/>
<dbReference type="RefSeq" id="WP_162376650.1">
    <property type="nucleotide sequence ID" value="NZ_JBHTKN010000001.1"/>
</dbReference>
<name>A0ABW3LUJ4_9GAMM</name>
<feature type="domain" description="HTH araC/xylS-type" evidence="4">
    <location>
        <begin position="174"/>
        <end position="271"/>
    </location>
</feature>
<dbReference type="Pfam" id="PF12852">
    <property type="entry name" value="Cupin_6"/>
    <property type="match status" value="1"/>
</dbReference>
<evidence type="ECO:0000259" key="4">
    <source>
        <dbReference type="PROSITE" id="PS01124"/>
    </source>
</evidence>
<protein>
    <submittedName>
        <fullName evidence="5">Cupin domain-containing protein</fullName>
    </submittedName>
</protein>
<reference evidence="6" key="1">
    <citation type="journal article" date="2019" name="Int. J. Syst. Evol. Microbiol.">
        <title>The Global Catalogue of Microorganisms (GCM) 10K type strain sequencing project: providing services to taxonomists for standard genome sequencing and annotation.</title>
        <authorList>
            <consortium name="The Broad Institute Genomics Platform"/>
            <consortium name="The Broad Institute Genome Sequencing Center for Infectious Disease"/>
            <person name="Wu L."/>
            <person name="Ma J."/>
        </authorList>
    </citation>
    <scope>NUCLEOTIDE SEQUENCE [LARGE SCALE GENOMIC DNA]</scope>
    <source>
        <strain evidence="6">CCUG 55854</strain>
    </source>
</reference>
<evidence type="ECO:0000313" key="5">
    <source>
        <dbReference type="EMBL" id="MFD1040994.1"/>
    </source>
</evidence>
<dbReference type="PROSITE" id="PS00041">
    <property type="entry name" value="HTH_ARAC_FAMILY_1"/>
    <property type="match status" value="1"/>
</dbReference>
<keyword evidence="3" id="KW-0804">Transcription</keyword>
<evidence type="ECO:0000256" key="1">
    <source>
        <dbReference type="ARBA" id="ARBA00023015"/>
    </source>
</evidence>
<dbReference type="Pfam" id="PF12833">
    <property type="entry name" value="HTH_18"/>
    <property type="match status" value="1"/>
</dbReference>
<organism evidence="5 6">
    <name type="scientific">Pseudoxanthomonas kaohsiungensis</name>
    <dbReference type="NCBI Taxonomy" id="283923"/>
    <lineage>
        <taxon>Bacteria</taxon>
        <taxon>Pseudomonadati</taxon>
        <taxon>Pseudomonadota</taxon>
        <taxon>Gammaproteobacteria</taxon>
        <taxon>Lysobacterales</taxon>
        <taxon>Lysobacteraceae</taxon>
        <taxon>Pseudoxanthomonas</taxon>
    </lineage>
</organism>
<dbReference type="InterPro" id="IPR032783">
    <property type="entry name" value="AraC_lig"/>
</dbReference>